<dbReference type="AlphaFoldDB" id="A0A165DU19"/>
<evidence type="ECO:0000256" key="1">
    <source>
        <dbReference type="ARBA" id="ARBA00008482"/>
    </source>
</evidence>
<dbReference type="InterPro" id="IPR045237">
    <property type="entry name" value="COPS7/eIF3m"/>
</dbReference>
<feature type="region of interest" description="Disordered" evidence="6">
    <location>
        <begin position="403"/>
        <end position="436"/>
    </location>
</feature>
<dbReference type="GO" id="GO:0001732">
    <property type="term" value="P:formation of cytoplasmic translation initiation complex"/>
    <property type="evidence" value="ECO:0007669"/>
    <property type="project" value="UniProtKB-UniRule"/>
</dbReference>
<protein>
    <recommendedName>
        <fullName evidence="5">Eukaryotic translation initiation factor 3 subunit M</fullName>
        <shortName evidence="5">eIF3m</shortName>
    </recommendedName>
</protein>
<dbReference type="Proteomes" id="UP000076871">
    <property type="component" value="Unassembled WGS sequence"/>
</dbReference>
<keyword evidence="2 5" id="KW-0963">Cytoplasm</keyword>
<accession>A0A165DU19</accession>
<dbReference type="EMBL" id="KV427629">
    <property type="protein sequence ID" value="KZT05631.1"/>
    <property type="molecule type" value="Genomic_DNA"/>
</dbReference>
<comment type="similarity">
    <text evidence="1">Belongs to the CSN7/EIF3M family. CSN7 subfamily.</text>
</comment>
<evidence type="ECO:0000256" key="6">
    <source>
        <dbReference type="SAM" id="MobiDB-lite"/>
    </source>
</evidence>
<evidence type="ECO:0000259" key="7">
    <source>
        <dbReference type="PROSITE" id="PS50250"/>
    </source>
</evidence>
<dbReference type="InterPro" id="IPR000717">
    <property type="entry name" value="PCI_dom"/>
</dbReference>
<evidence type="ECO:0000256" key="4">
    <source>
        <dbReference type="ARBA" id="ARBA00022917"/>
    </source>
</evidence>
<comment type="similarity">
    <text evidence="5">Belongs to the eIF-3 subunit M family.</text>
</comment>
<sequence length="436" mass="47919">MVATDSVSVFAEGTFSEQIRELVDYLARGRPEEERPAYVQPFTDILETAEGQPAIEEDEARRKNVFTMVLGEVNGLGDGSEKEIEGFFNLLFAHFITLLPLDSSDAKARLVSLLQTIAGSPDQSIIKYRILSNFFNALPRRSNLRLLVYKTLLELASTHDELELLGLSRGDVEKWASEWDISVEEKSEFLQSVASAYTKSGQPEIAFGYTLSYVRSLPSSSPNAQTAAVDAIVDALRLPLYFDFDAFFRLDAVVAAKDHELFSLLQIFLNDGLPEYKAWEEGHADAFAKYGLERPQLERKVRLLSLATLGFQNIGHHLPYSTIASTLQVEQSDVERWVIDVIRAGLLSGRLSQTSQTLHVTRAGIRAFERPQWELLEKRLLAWKTGLAGVLDVIADARRKGGAEAVASTSTASPAGTEVPVPAPTPAPAPPAAAAA</sequence>
<dbReference type="HAMAP" id="MF_03012">
    <property type="entry name" value="eIF3m"/>
    <property type="match status" value="1"/>
</dbReference>
<dbReference type="GO" id="GO:0033290">
    <property type="term" value="C:eukaryotic 48S preinitiation complex"/>
    <property type="evidence" value="ECO:0007669"/>
    <property type="project" value="UniProtKB-UniRule"/>
</dbReference>
<evidence type="ECO:0000256" key="5">
    <source>
        <dbReference type="HAMAP-Rule" id="MF_03012"/>
    </source>
</evidence>
<organism evidence="8 9">
    <name type="scientific">Laetiporus sulphureus 93-53</name>
    <dbReference type="NCBI Taxonomy" id="1314785"/>
    <lineage>
        <taxon>Eukaryota</taxon>
        <taxon>Fungi</taxon>
        <taxon>Dikarya</taxon>
        <taxon>Basidiomycota</taxon>
        <taxon>Agaricomycotina</taxon>
        <taxon>Agaricomycetes</taxon>
        <taxon>Polyporales</taxon>
        <taxon>Laetiporus</taxon>
    </lineage>
</organism>
<dbReference type="GO" id="GO:0016282">
    <property type="term" value="C:eukaryotic 43S preinitiation complex"/>
    <property type="evidence" value="ECO:0007669"/>
    <property type="project" value="UniProtKB-UniRule"/>
</dbReference>
<dbReference type="PROSITE" id="PS50250">
    <property type="entry name" value="PCI"/>
    <property type="match status" value="1"/>
</dbReference>
<comment type="subcellular location">
    <subcellularLocation>
        <location evidence="5">Cytoplasm</location>
    </subcellularLocation>
</comment>
<evidence type="ECO:0000256" key="3">
    <source>
        <dbReference type="ARBA" id="ARBA00022540"/>
    </source>
</evidence>
<dbReference type="Pfam" id="PF18005">
    <property type="entry name" value="eIF3m_C_helix"/>
    <property type="match status" value="1"/>
</dbReference>
<dbReference type="RefSeq" id="XP_040763371.1">
    <property type="nucleotide sequence ID" value="XM_040914488.1"/>
</dbReference>
<dbReference type="PANTHER" id="PTHR15350">
    <property type="entry name" value="COP9 SIGNALOSOME COMPLEX SUBUNIT 7/DENDRITIC CELL PROTEIN GA17"/>
    <property type="match status" value="1"/>
</dbReference>
<keyword evidence="4 5" id="KW-0648">Protein biosynthesis</keyword>
<dbReference type="PANTHER" id="PTHR15350:SF2">
    <property type="entry name" value="EUKARYOTIC TRANSLATION INITIATION FACTOR 3 SUBUNIT M"/>
    <property type="match status" value="1"/>
</dbReference>
<evidence type="ECO:0000313" key="9">
    <source>
        <dbReference type="Proteomes" id="UP000076871"/>
    </source>
</evidence>
<comment type="subunit">
    <text evidence="5">Component of the eukaryotic translation initiation factor 3 (eIF-3) complex.</text>
</comment>
<keyword evidence="3 5" id="KW-0396">Initiation factor</keyword>
<dbReference type="InterPro" id="IPR040750">
    <property type="entry name" value="eIF3m_C_helix"/>
</dbReference>
<gene>
    <name evidence="8" type="ORF">LAESUDRAFT_813435</name>
</gene>
<reference evidence="8 9" key="1">
    <citation type="journal article" date="2016" name="Mol. Biol. Evol.">
        <title>Comparative Genomics of Early-Diverging Mushroom-Forming Fungi Provides Insights into the Origins of Lignocellulose Decay Capabilities.</title>
        <authorList>
            <person name="Nagy L.G."/>
            <person name="Riley R."/>
            <person name="Tritt A."/>
            <person name="Adam C."/>
            <person name="Daum C."/>
            <person name="Floudas D."/>
            <person name="Sun H."/>
            <person name="Yadav J.S."/>
            <person name="Pangilinan J."/>
            <person name="Larsson K.H."/>
            <person name="Matsuura K."/>
            <person name="Barry K."/>
            <person name="Labutti K."/>
            <person name="Kuo R."/>
            <person name="Ohm R.A."/>
            <person name="Bhattacharya S.S."/>
            <person name="Shirouzu T."/>
            <person name="Yoshinaga Y."/>
            <person name="Martin F.M."/>
            <person name="Grigoriev I.V."/>
            <person name="Hibbett D.S."/>
        </authorList>
    </citation>
    <scope>NUCLEOTIDE SEQUENCE [LARGE SCALE GENOMIC DNA]</scope>
    <source>
        <strain evidence="8 9">93-53</strain>
    </source>
</reference>
<dbReference type="OrthoDB" id="10267031at2759"/>
<dbReference type="InParanoid" id="A0A165DU19"/>
<keyword evidence="9" id="KW-1185">Reference proteome</keyword>
<feature type="domain" description="PCI" evidence="7">
    <location>
        <begin position="182"/>
        <end position="365"/>
    </location>
</feature>
<evidence type="ECO:0000313" key="8">
    <source>
        <dbReference type="EMBL" id="KZT05631.1"/>
    </source>
</evidence>
<dbReference type="STRING" id="1314785.A0A165DU19"/>
<proteinExistence type="inferred from homology"/>
<dbReference type="GeneID" id="63831515"/>
<dbReference type="InterPro" id="IPR027528">
    <property type="entry name" value="eIF3m"/>
</dbReference>
<comment type="function">
    <text evidence="5">Component of the eukaryotic translation initiation factor 3 (eIF-3) complex, which is involved in protein synthesis of a specialized repertoire of mRNAs and, together with other initiation factors, stimulates binding of mRNA and methionyl-tRNAi to the 40S ribosome. The eIF-3 complex specifically targets and initiates translation of a subset of mRNAs involved in cell proliferation.</text>
</comment>
<dbReference type="Pfam" id="PF01399">
    <property type="entry name" value="PCI"/>
    <property type="match status" value="1"/>
</dbReference>
<dbReference type="GO" id="GO:0003743">
    <property type="term" value="F:translation initiation factor activity"/>
    <property type="evidence" value="ECO:0007669"/>
    <property type="project" value="UniProtKB-UniRule"/>
</dbReference>
<evidence type="ECO:0000256" key="2">
    <source>
        <dbReference type="ARBA" id="ARBA00022490"/>
    </source>
</evidence>
<name>A0A165DU19_9APHY</name>
<dbReference type="SMART" id="SM00088">
    <property type="entry name" value="PINT"/>
    <property type="match status" value="1"/>
</dbReference>
<dbReference type="FunCoup" id="A0A165DU19">
    <property type="interactions" value="681"/>
</dbReference>
<dbReference type="GO" id="GO:0071541">
    <property type="term" value="C:eukaryotic translation initiation factor 3 complex, eIF3m"/>
    <property type="evidence" value="ECO:0007669"/>
    <property type="project" value="UniProtKB-UniRule"/>
</dbReference>
<feature type="compositionally biased region" description="Pro residues" evidence="6">
    <location>
        <begin position="421"/>
        <end position="436"/>
    </location>
</feature>